<proteinExistence type="predicted"/>
<gene>
    <name evidence="1" type="ORF">AMTR_s00009p00259920</name>
</gene>
<dbReference type="Proteomes" id="UP000017836">
    <property type="component" value="Unassembled WGS sequence"/>
</dbReference>
<dbReference type="Gramene" id="ERM95130">
    <property type="protein sequence ID" value="ERM95130"/>
    <property type="gene ID" value="AMTR_s00009p00259920"/>
</dbReference>
<dbReference type="AlphaFoldDB" id="W1NIX8"/>
<name>W1NIX8_AMBTC</name>
<evidence type="ECO:0000313" key="1">
    <source>
        <dbReference type="EMBL" id="ERM95130.1"/>
    </source>
</evidence>
<accession>W1NIX8</accession>
<organism evidence="1 2">
    <name type="scientific">Amborella trichopoda</name>
    <dbReference type="NCBI Taxonomy" id="13333"/>
    <lineage>
        <taxon>Eukaryota</taxon>
        <taxon>Viridiplantae</taxon>
        <taxon>Streptophyta</taxon>
        <taxon>Embryophyta</taxon>
        <taxon>Tracheophyta</taxon>
        <taxon>Spermatophyta</taxon>
        <taxon>Magnoliopsida</taxon>
        <taxon>Amborellales</taxon>
        <taxon>Amborellaceae</taxon>
        <taxon>Amborella</taxon>
    </lineage>
</organism>
<protein>
    <submittedName>
        <fullName evidence="1">Uncharacterized protein</fullName>
    </submittedName>
</protein>
<reference evidence="2" key="1">
    <citation type="journal article" date="2013" name="Science">
        <title>The Amborella genome and the evolution of flowering plants.</title>
        <authorList>
            <consortium name="Amborella Genome Project"/>
        </authorList>
    </citation>
    <scope>NUCLEOTIDE SEQUENCE [LARGE SCALE GENOMIC DNA]</scope>
</reference>
<sequence length="99" mass="10697">MCTAAHVCLTWPTAKSRARFSSYHPGCAQGLLVGNLVNFPQRGSWKCRQGAQEAAGQEHKGVPSKGCSRFSSDERAGEVLRERSSGRECTTIQTGELQG</sequence>
<dbReference type="HOGENOM" id="CLU_2323524_0_0_1"/>
<keyword evidence="2" id="KW-1185">Reference proteome</keyword>
<evidence type="ECO:0000313" key="2">
    <source>
        <dbReference type="Proteomes" id="UP000017836"/>
    </source>
</evidence>
<dbReference type="EMBL" id="KI397501">
    <property type="protein sequence ID" value="ERM95130.1"/>
    <property type="molecule type" value="Genomic_DNA"/>
</dbReference>